<evidence type="ECO:0000313" key="1">
    <source>
        <dbReference type="EMBL" id="RGR25281.1"/>
    </source>
</evidence>
<reference evidence="1 2" key="1">
    <citation type="submission" date="2018-08" db="EMBL/GenBank/DDBJ databases">
        <title>A genome reference for cultivated species of the human gut microbiota.</title>
        <authorList>
            <person name="Zou Y."/>
            <person name="Xue W."/>
            <person name="Luo G."/>
        </authorList>
    </citation>
    <scope>NUCLEOTIDE SEQUENCE [LARGE SCALE GENOMIC DNA]</scope>
    <source>
        <strain evidence="1 2">AF25-6</strain>
    </source>
</reference>
<accession>A0A412DY56</accession>
<comment type="caution">
    <text evidence="1">The sequence shown here is derived from an EMBL/GenBank/DDBJ whole genome shotgun (WGS) entry which is preliminary data.</text>
</comment>
<name>A0A412DY56_BACSE</name>
<gene>
    <name evidence="1" type="ORF">DWY58_18335</name>
</gene>
<organism evidence="1 2">
    <name type="scientific">Bacteroides stercoris</name>
    <dbReference type="NCBI Taxonomy" id="46506"/>
    <lineage>
        <taxon>Bacteria</taxon>
        <taxon>Pseudomonadati</taxon>
        <taxon>Bacteroidota</taxon>
        <taxon>Bacteroidia</taxon>
        <taxon>Bacteroidales</taxon>
        <taxon>Bacteroidaceae</taxon>
        <taxon>Bacteroides</taxon>
    </lineage>
</organism>
<sequence>MERNITSAEVRYDLSPISELFKDCISPEELREELIELAFDYMQYIDDGKIDYFKSKMSALYILCDALKEIKIIAA</sequence>
<dbReference type="Proteomes" id="UP000284161">
    <property type="component" value="Unassembled WGS sequence"/>
</dbReference>
<dbReference type="EMBL" id="QRUB01000041">
    <property type="protein sequence ID" value="RGR25281.1"/>
    <property type="molecule type" value="Genomic_DNA"/>
</dbReference>
<protein>
    <submittedName>
        <fullName evidence="1">Uncharacterized protein</fullName>
    </submittedName>
</protein>
<dbReference type="RefSeq" id="WP_117917932.1">
    <property type="nucleotide sequence ID" value="NZ_QRUB01000041.1"/>
</dbReference>
<dbReference type="AlphaFoldDB" id="A0A412DY56"/>
<evidence type="ECO:0000313" key="2">
    <source>
        <dbReference type="Proteomes" id="UP000284161"/>
    </source>
</evidence>
<proteinExistence type="predicted"/>